<reference evidence="1" key="1">
    <citation type="submission" date="2020-11" db="EMBL/GenBank/DDBJ databases">
        <authorList>
            <person name="Tran Van P."/>
        </authorList>
    </citation>
    <scope>NUCLEOTIDE SEQUENCE</scope>
</reference>
<sequence length="392" mass="43175">MVYLSMRQHTIIMVVPKASYVAIQIIVASICINHNQAHIDTNIFLPTSLNQCVVKLCSSNLAGVRLILVSVPIWRQLNLKQDGAQDNSDNQLVGEDTFDKLPSRFMQTYQEIIGQLLMMLNQEFTWSIMIPGLKITHNIFTVEAIDAYLILLDMCGDQCIFEALDKHLNILSSEESWNPRARFVVVVVVDENLLSKSSSANMLSVGESFEITWSTILEVTANNELYSAAFRIFFLHWLFYCLIVNSVYRSFLIGVLADPGKQHQIDTVAGILKSGMDIGFPATLDGGSSGEPGTTILIIIFSTASYYPFEFELYALSTNYANGMGIGKVELEEVNPHLFGGEGGKPPPVHPTEIRTSISPSSAVGLNTTRALANYATEAGLGPQTFPSPPKV</sequence>
<evidence type="ECO:0000313" key="1">
    <source>
        <dbReference type="EMBL" id="CAD7416576.1"/>
    </source>
</evidence>
<gene>
    <name evidence="1" type="ORF">TPSB3V08_LOCUS11149</name>
</gene>
<proteinExistence type="predicted"/>
<dbReference type="Gene3D" id="1.10.287.70">
    <property type="match status" value="1"/>
</dbReference>
<organism evidence="1">
    <name type="scientific">Timema poppense</name>
    <name type="common">Walking stick</name>
    <dbReference type="NCBI Taxonomy" id="170557"/>
    <lineage>
        <taxon>Eukaryota</taxon>
        <taxon>Metazoa</taxon>
        <taxon>Ecdysozoa</taxon>
        <taxon>Arthropoda</taxon>
        <taxon>Hexapoda</taxon>
        <taxon>Insecta</taxon>
        <taxon>Pterygota</taxon>
        <taxon>Neoptera</taxon>
        <taxon>Polyneoptera</taxon>
        <taxon>Phasmatodea</taxon>
        <taxon>Timematodea</taxon>
        <taxon>Timematoidea</taxon>
        <taxon>Timematidae</taxon>
        <taxon>Timema</taxon>
    </lineage>
</organism>
<dbReference type="EMBL" id="OD011408">
    <property type="protein sequence ID" value="CAD7416576.1"/>
    <property type="molecule type" value="Genomic_DNA"/>
</dbReference>
<protein>
    <submittedName>
        <fullName evidence="1">Uncharacterized protein</fullName>
    </submittedName>
</protein>
<name>A0A7R9DKT8_TIMPO</name>
<dbReference type="AlphaFoldDB" id="A0A7R9DKT8"/>
<accession>A0A7R9DKT8</accession>